<proteinExistence type="predicted"/>
<evidence type="ECO:0000313" key="2">
    <source>
        <dbReference type="Proteomes" id="UP001152622"/>
    </source>
</evidence>
<name>A0A9Q1J372_SYNKA</name>
<accession>A0A9Q1J372</accession>
<comment type="caution">
    <text evidence="1">The sequence shown here is derived from an EMBL/GenBank/DDBJ whole genome shotgun (WGS) entry which is preliminary data.</text>
</comment>
<dbReference type="EMBL" id="JAINUF010000004">
    <property type="protein sequence ID" value="KAJ8364113.1"/>
    <property type="molecule type" value="Genomic_DNA"/>
</dbReference>
<sequence length="77" mass="8800">MNKPGNNSQELQSIDKSMLAIQTKMIHWRPQQAQREYQEEAGGEEGDADVMRRMKRMRIQAGCCVSGTTGKMPPYRN</sequence>
<gene>
    <name evidence="1" type="ORF">SKAU_G00129440</name>
</gene>
<organism evidence="1 2">
    <name type="scientific">Synaphobranchus kaupii</name>
    <name type="common">Kaup's arrowtooth eel</name>
    <dbReference type="NCBI Taxonomy" id="118154"/>
    <lineage>
        <taxon>Eukaryota</taxon>
        <taxon>Metazoa</taxon>
        <taxon>Chordata</taxon>
        <taxon>Craniata</taxon>
        <taxon>Vertebrata</taxon>
        <taxon>Euteleostomi</taxon>
        <taxon>Actinopterygii</taxon>
        <taxon>Neopterygii</taxon>
        <taxon>Teleostei</taxon>
        <taxon>Anguilliformes</taxon>
        <taxon>Synaphobranchidae</taxon>
        <taxon>Synaphobranchus</taxon>
    </lineage>
</organism>
<evidence type="ECO:0000313" key="1">
    <source>
        <dbReference type="EMBL" id="KAJ8364113.1"/>
    </source>
</evidence>
<dbReference type="Proteomes" id="UP001152622">
    <property type="component" value="Chromosome 4"/>
</dbReference>
<protein>
    <submittedName>
        <fullName evidence="1">Uncharacterized protein</fullName>
    </submittedName>
</protein>
<reference evidence="1" key="1">
    <citation type="journal article" date="2023" name="Science">
        <title>Genome structures resolve the early diversification of teleost fishes.</title>
        <authorList>
            <person name="Parey E."/>
            <person name="Louis A."/>
            <person name="Montfort J."/>
            <person name="Bouchez O."/>
            <person name="Roques C."/>
            <person name="Iampietro C."/>
            <person name="Lluch J."/>
            <person name="Castinel A."/>
            <person name="Donnadieu C."/>
            <person name="Desvignes T."/>
            <person name="Floi Bucao C."/>
            <person name="Jouanno E."/>
            <person name="Wen M."/>
            <person name="Mejri S."/>
            <person name="Dirks R."/>
            <person name="Jansen H."/>
            <person name="Henkel C."/>
            <person name="Chen W.J."/>
            <person name="Zahm M."/>
            <person name="Cabau C."/>
            <person name="Klopp C."/>
            <person name="Thompson A.W."/>
            <person name="Robinson-Rechavi M."/>
            <person name="Braasch I."/>
            <person name="Lecointre G."/>
            <person name="Bobe J."/>
            <person name="Postlethwait J.H."/>
            <person name="Berthelot C."/>
            <person name="Roest Crollius H."/>
            <person name="Guiguen Y."/>
        </authorList>
    </citation>
    <scope>NUCLEOTIDE SEQUENCE</scope>
    <source>
        <strain evidence="1">WJC10195</strain>
    </source>
</reference>
<dbReference type="AlphaFoldDB" id="A0A9Q1J372"/>
<keyword evidence="2" id="KW-1185">Reference proteome</keyword>